<comment type="caution">
    <text evidence="1">The sequence shown here is derived from an EMBL/GenBank/DDBJ whole genome shotgun (WGS) entry which is preliminary data.</text>
</comment>
<evidence type="ECO:0000313" key="2">
    <source>
        <dbReference type="Proteomes" id="UP000023152"/>
    </source>
</evidence>
<gene>
    <name evidence="1" type="ORF">RFI_35653</name>
</gene>
<evidence type="ECO:0000313" key="1">
    <source>
        <dbReference type="EMBL" id="ETO01786.1"/>
    </source>
</evidence>
<dbReference type="Proteomes" id="UP000023152">
    <property type="component" value="Unassembled WGS sequence"/>
</dbReference>
<dbReference type="EMBL" id="ASPP01037417">
    <property type="protein sequence ID" value="ETO01786.1"/>
    <property type="molecule type" value="Genomic_DNA"/>
</dbReference>
<feature type="non-terminal residue" evidence="1">
    <location>
        <position position="1"/>
    </location>
</feature>
<reference evidence="1 2" key="1">
    <citation type="journal article" date="2013" name="Curr. Biol.">
        <title>The Genome of the Foraminiferan Reticulomyxa filosa.</title>
        <authorList>
            <person name="Glockner G."/>
            <person name="Hulsmann N."/>
            <person name="Schleicher M."/>
            <person name="Noegel A.A."/>
            <person name="Eichinger L."/>
            <person name="Gallinger C."/>
            <person name="Pawlowski J."/>
            <person name="Sierra R."/>
            <person name="Euteneuer U."/>
            <person name="Pillet L."/>
            <person name="Moustafa A."/>
            <person name="Platzer M."/>
            <person name="Groth M."/>
            <person name="Szafranski K."/>
            <person name="Schliwa M."/>
        </authorList>
    </citation>
    <scope>NUCLEOTIDE SEQUENCE [LARGE SCALE GENOMIC DNA]</scope>
</reference>
<dbReference type="AlphaFoldDB" id="X6LK94"/>
<protein>
    <submittedName>
        <fullName evidence="1">Uncharacterized protein</fullName>
    </submittedName>
</protein>
<name>X6LK94_RETFI</name>
<sequence length="243" mass="27339">KNQKKKKKKKKKKKTTVVNIVGVVQWACKCNGSPSLIVKSCVRLHSIQNLENKGQSSVQMKLWIDNNVTTAQQSVKKMYNSSTIDFGGNTICWTFDTNSITQLGWRPRYAIQVTMTVNGIESQGSLTVAFPYNITSVFRSYSNQLLQRVNGNITFDIYHIFNAKFMKISNRNFMVYKKCYSLWSVCAEKGAQGTRLQCLANAVTATKPSNGEAALNDLKRGSLVLSSFQKGREGGKQKQRQNQ</sequence>
<proteinExistence type="predicted"/>
<keyword evidence="2" id="KW-1185">Reference proteome</keyword>
<organism evidence="1 2">
    <name type="scientific">Reticulomyxa filosa</name>
    <dbReference type="NCBI Taxonomy" id="46433"/>
    <lineage>
        <taxon>Eukaryota</taxon>
        <taxon>Sar</taxon>
        <taxon>Rhizaria</taxon>
        <taxon>Retaria</taxon>
        <taxon>Foraminifera</taxon>
        <taxon>Monothalamids</taxon>
        <taxon>Reticulomyxidae</taxon>
        <taxon>Reticulomyxa</taxon>
    </lineage>
</organism>
<accession>X6LK94</accession>